<name>A0A853I878_9GAMM</name>
<dbReference type="GO" id="GO:0016020">
    <property type="term" value="C:membrane"/>
    <property type="evidence" value="ECO:0007669"/>
    <property type="project" value="TreeGrafter"/>
</dbReference>
<reference evidence="2 3" key="1">
    <citation type="submission" date="2020-07" db="EMBL/GenBank/DDBJ databases">
        <title>Endozoicomonas sp. nov., isolated from sediment.</title>
        <authorList>
            <person name="Gu T."/>
        </authorList>
    </citation>
    <scope>NUCLEOTIDE SEQUENCE [LARGE SCALE GENOMIC DNA]</scope>
    <source>
        <strain evidence="2 3">SM1973</strain>
    </source>
</reference>
<evidence type="ECO:0000259" key="1">
    <source>
        <dbReference type="PROSITE" id="PS50035"/>
    </source>
</evidence>
<comment type="caution">
    <text evidence="2">The sequence shown here is derived from an EMBL/GenBank/DDBJ whole genome shotgun (WGS) entry which is preliminary data.</text>
</comment>
<organism evidence="2 3">
    <name type="scientific">Spartinivicinus marinus</name>
    <dbReference type="NCBI Taxonomy" id="2994442"/>
    <lineage>
        <taxon>Bacteria</taxon>
        <taxon>Pseudomonadati</taxon>
        <taxon>Pseudomonadota</taxon>
        <taxon>Gammaproteobacteria</taxon>
        <taxon>Oceanospirillales</taxon>
        <taxon>Zooshikellaceae</taxon>
        <taxon>Spartinivicinus</taxon>
    </lineage>
</organism>
<keyword evidence="3" id="KW-1185">Reference proteome</keyword>
<sequence length="378" mass="44748">MSKYFPWRAANHIELLIDGDAFFPHIFSAVLNAKEYVIIEMYLVASGVLFEAFYDVLVEAISREVKIYWLLDDFGSLGLITKDRQRLTRLGVKLVLYNPLSIKRQRLTENLNRNHRKLFLIDGELAYIGGAGITDDFYNPNTRQALWHEVMLAVKGHVVVDWLALFKQTWGRFSDLPIQVSQPELKIHKLERSYLARLSFGSYFRDADIVRSLVKQIKKAQHRVWFATPYFLPSNKVRRVLRRAARKGVDVRLLLSSKYTDNRWVRYAGHRYYYRQLRDGVKIYEYQHRCLHAKMVLADSWVSIGSCNFDHWDLHWNLDANQEVKSGLFAEEVKQLFEQDFTNCKQFTLEEWLSRPWHKRLREWLFSVLGRLAIRIGR</sequence>
<dbReference type="SUPFAM" id="SSF56024">
    <property type="entry name" value="Phospholipase D/nuclease"/>
    <property type="match status" value="2"/>
</dbReference>
<dbReference type="RefSeq" id="WP_180567790.1">
    <property type="nucleotide sequence ID" value="NZ_JACCKB010000007.1"/>
</dbReference>
<evidence type="ECO:0000313" key="2">
    <source>
        <dbReference type="EMBL" id="NYZ65767.1"/>
    </source>
</evidence>
<dbReference type="GO" id="GO:0032049">
    <property type="term" value="P:cardiolipin biosynthetic process"/>
    <property type="evidence" value="ECO:0007669"/>
    <property type="project" value="UniProtKB-ARBA"/>
</dbReference>
<feature type="domain" description="PLD phosphodiesterase" evidence="1">
    <location>
        <begin position="110"/>
        <end position="137"/>
    </location>
</feature>
<dbReference type="CDD" id="cd09159">
    <property type="entry name" value="PLDc_ybhO_like_2"/>
    <property type="match status" value="1"/>
</dbReference>
<gene>
    <name evidence="2" type="ORF">H0A36_07055</name>
</gene>
<dbReference type="Pfam" id="PF13091">
    <property type="entry name" value="PLDc_2"/>
    <property type="match status" value="2"/>
</dbReference>
<dbReference type="PANTHER" id="PTHR21248:SF23">
    <property type="entry name" value="CARDIOLIPIN SYNTHASE B"/>
    <property type="match status" value="1"/>
</dbReference>
<dbReference type="PANTHER" id="PTHR21248">
    <property type="entry name" value="CARDIOLIPIN SYNTHASE"/>
    <property type="match status" value="1"/>
</dbReference>
<dbReference type="Gene3D" id="3.30.870.10">
    <property type="entry name" value="Endonuclease Chain A"/>
    <property type="match status" value="2"/>
</dbReference>
<dbReference type="Proteomes" id="UP000569732">
    <property type="component" value="Unassembled WGS sequence"/>
</dbReference>
<dbReference type="AlphaFoldDB" id="A0A853I878"/>
<dbReference type="InterPro" id="IPR001736">
    <property type="entry name" value="PLipase_D/transphosphatidylase"/>
</dbReference>
<proteinExistence type="predicted"/>
<protein>
    <submittedName>
        <fullName evidence="2">Phosphatidylserine/phosphatidylglycerophosphate/ cardiolipin synthase family protein</fullName>
    </submittedName>
</protein>
<accession>A0A853I878</accession>
<dbReference type="InterPro" id="IPR025202">
    <property type="entry name" value="PLD-like_dom"/>
</dbReference>
<dbReference type="PROSITE" id="PS50035">
    <property type="entry name" value="PLD"/>
    <property type="match status" value="1"/>
</dbReference>
<dbReference type="GO" id="GO:0008808">
    <property type="term" value="F:cardiolipin synthase activity"/>
    <property type="evidence" value="ECO:0007669"/>
    <property type="project" value="TreeGrafter"/>
</dbReference>
<evidence type="ECO:0000313" key="3">
    <source>
        <dbReference type="Proteomes" id="UP000569732"/>
    </source>
</evidence>
<dbReference type="EMBL" id="JACCKB010000007">
    <property type="protein sequence ID" value="NYZ65767.1"/>
    <property type="molecule type" value="Genomic_DNA"/>
</dbReference>
<dbReference type="SMART" id="SM00155">
    <property type="entry name" value="PLDc"/>
    <property type="match status" value="2"/>
</dbReference>
<dbReference type="CDD" id="cd09110">
    <property type="entry name" value="PLDc_CLS_1"/>
    <property type="match status" value="1"/>
</dbReference>